<dbReference type="RefSeq" id="XP_003141781.2">
    <property type="nucleotide sequence ID" value="XM_003141733.2"/>
</dbReference>
<proteinExistence type="predicted"/>
<organism evidence="1">
    <name type="scientific">Loa loa</name>
    <name type="common">Eye worm</name>
    <name type="synonym">Filaria loa</name>
    <dbReference type="NCBI Taxonomy" id="7209"/>
    <lineage>
        <taxon>Eukaryota</taxon>
        <taxon>Metazoa</taxon>
        <taxon>Ecdysozoa</taxon>
        <taxon>Nematoda</taxon>
        <taxon>Chromadorea</taxon>
        <taxon>Rhabditida</taxon>
        <taxon>Spirurina</taxon>
        <taxon>Spiruromorpha</taxon>
        <taxon>Filarioidea</taxon>
        <taxon>Onchocercidae</taxon>
        <taxon>Loa</taxon>
    </lineage>
</organism>
<dbReference type="KEGG" id="loa:LOAG_06197"/>
<protein>
    <submittedName>
        <fullName evidence="1">Uncharacterized protein</fullName>
    </submittedName>
</protein>
<dbReference type="InParanoid" id="A0A1S0TYH3"/>
<dbReference type="GeneID" id="9943605"/>
<accession>A0A1S0TYH3</accession>
<sequence length="53" mass="5910">MIDDEKAAGNGTEETKEMMITMCYLYGPPDVNGSGGIYNHNYHTTVAIRKSKR</sequence>
<reference evidence="1" key="1">
    <citation type="submission" date="2012-04" db="EMBL/GenBank/DDBJ databases">
        <title>The Genome Sequence of Loa loa.</title>
        <authorList>
            <consortium name="The Broad Institute Genome Sequencing Platform"/>
            <consortium name="Broad Institute Genome Sequencing Center for Infectious Disease"/>
            <person name="Nutman T.B."/>
            <person name="Fink D.L."/>
            <person name="Russ C."/>
            <person name="Young S."/>
            <person name="Zeng Q."/>
            <person name="Gargeya S."/>
            <person name="Alvarado L."/>
            <person name="Berlin A."/>
            <person name="Chapman S.B."/>
            <person name="Chen Z."/>
            <person name="Freedman E."/>
            <person name="Gellesch M."/>
            <person name="Goldberg J."/>
            <person name="Griggs A."/>
            <person name="Gujja S."/>
            <person name="Heilman E.R."/>
            <person name="Heiman D."/>
            <person name="Howarth C."/>
            <person name="Mehta T."/>
            <person name="Neiman D."/>
            <person name="Pearson M."/>
            <person name="Roberts A."/>
            <person name="Saif S."/>
            <person name="Shea T."/>
            <person name="Shenoy N."/>
            <person name="Sisk P."/>
            <person name="Stolte C."/>
            <person name="Sykes S."/>
            <person name="White J."/>
            <person name="Yandava C."/>
            <person name="Haas B."/>
            <person name="Henn M.R."/>
            <person name="Nusbaum C."/>
            <person name="Birren B."/>
        </authorList>
    </citation>
    <scope>NUCLEOTIDE SEQUENCE [LARGE SCALE GENOMIC DNA]</scope>
</reference>
<dbReference type="AlphaFoldDB" id="A0A1S0TYH3"/>
<dbReference type="CTD" id="9943605"/>
<gene>
    <name evidence="1" type="ORF">LOAG_06197</name>
</gene>
<evidence type="ECO:0000313" key="1">
    <source>
        <dbReference type="EMBL" id="EFO22292.2"/>
    </source>
</evidence>
<dbReference type="EMBL" id="JH712321">
    <property type="protein sequence ID" value="EFO22292.2"/>
    <property type="molecule type" value="Genomic_DNA"/>
</dbReference>
<name>A0A1S0TYH3_LOALO</name>